<evidence type="ECO:0000259" key="4">
    <source>
        <dbReference type="PROSITE" id="PS50887"/>
    </source>
</evidence>
<feature type="transmembrane region" description="Helical" evidence="3">
    <location>
        <begin position="347"/>
        <end position="369"/>
    </location>
</feature>
<dbReference type="AlphaFoldDB" id="A0A1E3GV97"/>
<proteinExistence type="predicted"/>
<dbReference type="PANTHER" id="PTHR45138">
    <property type="entry name" value="REGULATORY COMPONENTS OF SENSORY TRANSDUCTION SYSTEM"/>
    <property type="match status" value="1"/>
</dbReference>
<evidence type="ECO:0000256" key="2">
    <source>
        <dbReference type="ARBA" id="ARBA00034247"/>
    </source>
</evidence>
<organism evidence="5 6">
    <name type="scientific">Methylophaga muralis</name>
    <dbReference type="NCBI Taxonomy" id="291169"/>
    <lineage>
        <taxon>Bacteria</taxon>
        <taxon>Pseudomonadati</taxon>
        <taxon>Pseudomonadota</taxon>
        <taxon>Gammaproteobacteria</taxon>
        <taxon>Thiotrichales</taxon>
        <taxon>Piscirickettsiaceae</taxon>
        <taxon>Methylophaga</taxon>
    </lineage>
</organism>
<dbReference type="Proteomes" id="UP000094379">
    <property type="component" value="Unassembled WGS sequence"/>
</dbReference>
<dbReference type="Gene3D" id="3.30.70.270">
    <property type="match status" value="1"/>
</dbReference>
<evidence type="ECO:0000256" key="3">
    <source>
        <dbReference type="SAM" id="Phobius"/>
    </source>
</evidence>
<dbReference type="InterPro" id="IPR029787">
    <property type="entry name" value="Nucleotide_cyclase"/>
</dbReference>
<feature type="transmembrane region" description="Helical" evidence="3">
    <location>
        <begin position="268"/>
        <end position="287"/>
    </location>
</feature>
<comment type="caution">
    <text evidence="5">The sequence shown here is derived from an EMBL/GenBank/DDBJ whole genome shotgun (WGS) entry which is preliminary data.</text>
</comment>
<dbReference type="RefSeq" id="WP_069295055.1">
    <property type="nucleotide sequence ID" value="NZ_MCRI01000002.1"/>
</dbReference>
<protein>
    <recommendedName>
        <fullName evidence="1">diguanylate cyclase</fullName>
        <ecNumber evidence="1">2.7.7.65</ecNumber>
    </recommendedName>
</protein>
<evidence type="ECO:0000313" key="5">
    <source>
        <dbReference type="EMBL" id="ODN67982.1"/>
    </source>
</evidence>
<dbReference type="SMART" id="SM00267">
    <property type="entry name" value="GGDEF"/>
    <property type="match status" value="1"/>
</dbReference>
<dbReference type="EMBL" id="MCRI01000002">
    <property type="protein sequence ID" value="ODN67982.1"/>
    <property type="molecule type" value="Genomic_DNA"/>
</dbReference>
<keyword evidence="5" id="KW-0548">Nucleotidyltransferase</keyword>
<evidence type="ECO:0000256" key="1">
    <source>
        <dbReference type="ARBA" id="ARBA00012528"/>
    </source>
</evidence>
<dbReference type="STRING" id="291169.A9E74_00488"/>
<comment type="catalytic activity">
    <reaction evidence="2">
        <text>2 GTP = 3',3'-c-di-GMP + 2 diphosphate</text>
        <dbReference type="Rhea" id="RHEA:24898"/>
        <dbReference type="ChEBI" id="CHEBI:33019"/>
        <dbReference type="ChEBI" id="CHEBI:37565"/>
        <dbReference type="ChEBI" id="CHEBI:58805"/>
        <dbReference type="EC" id="2.7.7.65"/>
    </reaction>
</comment>
<feature type="transmembrane region" description="Helical" evidence="3">
    <location>
        <begin position="293"/>
        <end position="311"/>
    </location>
</feature>
<dbReference type="InterPro" id="IPR043128">
    <property type="entry name" value="Rev_trsase/Diguanyl_cyclase"/>
</dbReference>
<name>A0A1E3GV97_9GAMM</name>
<dbReference type="GO" id="GO:1902201">
    <property type="term" value="P:negative regulation of bacterial-type flagellum-dependent cell motility"/>
    <property type="evidence" value="ECO:0007669"/>
    <property type="project" value="TreeGrafter"/>
</dbReference>
<keyword evidence="5" id="KW-0808">Transferase</keyword>
<dbReference type="Pfam" id="PF07695">
    <property type="entry name" value="7TMR-DISM_7TM"/>
    <property type="match status" value="1"/>
</dbReference>
<reference evidence="5 6" key="1">
    <citation type="submission" date="2016-07" db="EMBL/GenBank/DDBJ databases">
        <title>Draft Genome Sequence of Methylophaga muralis Bur 1.</title>
        <authorList>
            <person name="Vasilenko O.V."/>
            <person name="Doronina N.V."/>
            <person name="Shmareva M.N."/>
            <person name="Tarlachkov S.V."/>
            <person name="Mustakhimov I."/>
            <person name="Trotsenko Y.A."/>
        </authorList>
    </citation>
    <scope>NUCLEOTIDE SEQUENCE [LARGE SCALE GENOMIC DNA]</scope>
    <source>
        <strain evidence="5 6">Bur 1</strain>
    </source>
</reference>
<feature type="transmembrane region" description="Helical" evidence="3">
    <location>
        <begin position="227"/>
        <end position="247"/>
    </location>
</feature>
<dbReference type="GO" id="GO:0005886">
    <property type="term" value="C:plasma membrane"/>
    <property type="evidence" value="ECO:0007669"/>
    <property type="project" value="TreeGrafter"/>
</dbReference>
<keyword evidence="3" id="KW-0472">Membrane</keyword>
<dbReference type="PROSITE" id="PS50887">
    <property type="entry name" value="GGDEF"/>
    <property type="match status" value="1"/>
</dbReference>
<feature type="transmembrane region" description="Helical" evidence="3">
    <location>
        <begin position="318"/>
        <end position="335"/>
    </location>
</feature>
<dbReference type="Pfam" id="PF00990">
    <property type="entry name" value="GGDEF"/>
    <property type="match status" value="1"/>
</dbReference>
<dbReference type="GO" id="GO:0052621">
    <property type="term" value="F:diguanylate cyclase activity"/>
    <property type="evidence" value="ECO:0007669"/>
    <property type="project" value="UniProtKB-EC"/>
</dbReference>
<accession>A0A1E3GV97</accession>
<keyword evidence="6" id="KW-1185">Reference proteome</keyword>
<dbReference type="GO" id="GO:0043709">
    <property type="term" value="P:cell adhesion involved in single-species biofilm formation"/>
    <property type="evidence" value="ECO:0007669"/>
    <property type="project" value="TreeGrafter"/>
</dbReference>
<gene>
    <name evidence="5" type="primary">yedQ_1</name>
    <name evidence="5" type="ORF">A9E74_00488</name>
</gene>
<dbReference type="InterPro" id="IPR050469">
    <property type="entry name" value="Diguanylate_Cyclase"/>
</dbReference>
<feature type="transmembrane region" description="Helical" evidence="3">
    <location>
        <begin position="169"/>
        <end position="190"/>
    </location>
</feature>
<feature type="transmembrane region" description="Helical" evidence="3">
    <location>
        <begin position="202"/>
        <end position="221"/>
    </location>
</feature>
<keyword evidence="3" id="KW-1133">Transmembrane helix</keyword>
<dbReference type="EC" id="2.7.7.65" evidence="1"/>
<keyword evidence="3" id="KW-0812">Transmembrane</keyword>
<dbReference type="CDD" id="cd01949">
    <property type="entry name" value="GGDEF"/>
    <property type="match status" value="1"/>
</dbReference>
<dbReference type="SUPFAM" id="SSF55073">
    <property type="entry name" value="Nucleotide cyclase"/>
    <property type="match status" value="1"/>
</dbReference>
<feature type="domain" description="GGDEF" evidence="4">
    <location>
        <begin position="415"/>
        <end position="539"/>
    </location>
</feature>
<dbReference type="NCBIfam" id="TIGR00254">
    <property type="entry name" value="GGDEF"/>
    <property type="match status" value="1"/>
</dbReference>
<evidence type="ECO:0000313" key="6">
    <source>
        <dbReference type="Proteomes" id="UP000094379"/>
    </source>
</evidence>
<sequence length="539" mass="61426">MIRFRQLVAGRSQYLFLSLLWLLFFLAPNISFAQQQFVGQWYEVSQNWRFPDPPFKTIDAPVLTGGHFVFRSSFEITDADETIVIDFKNASVLGHFHHYISDSTGNVVAEARGGIESDAKNTFFLRHGREFRLPAGQYELTTELVSTYFIAEPQPYWDSLAHYRHAIKWGTVITLVSMGILISLGVYYAILAYVRRRITETMYTIFIWMNVVFNGTSLLITPDLFNIHWFYLAGAPILLSNFAYLLFAKHLLQIRASTHPKLNTLAKLFLTGMAVLLVVAIFNKHLILECARYGVGLMMLYGLIAALVRAFEGYKIAYFYLVAIAAFFIIGSFAISSKDLEGIYTIYIEHIGLLAVTVEVLLIGLVLGYQFAEIYREKENNLSLIQHSLQIAHHDALTGLPNRYALDLTLEKLPSNGMITMLDMDNLKTYNDTYGHHKGDEMLQMFATILSSKLDTLGVLHRMGGDEFAITSESLSYAERIKEVIAETISYMQLNGFEKAGVSYGSAYMIETMNVDDLRMLADQRMYQHKRRHNDPQWA</sequence>
<dbReference type="PATRIC" id="fig|291169.3.peg.495"/>
<dbReference type="InterPro" id="IPR000160">
    <property type="entry name" value="GGDEF_dom"/>
</dbReference>
<dbReference type="PANTHER" id="PTHR45138:SF9">
    <property type="entry name" value="DIGUANYLATE CYCLASE DGCM-RELATED"/>
    <property type="match status" value="1"/>
</dbReference>
<dbReference type="InterPro" id="IPR011623">
    <property type="entry name" value="7TMR_DISM_rcpt_extracell_dom1"/>
</dbReference>